<keyword evidence="1" id="KW-0732">Signal</keyword>
<dbReference type="OrthoDB" id="893724at2"/>
<feature type="signal peptide" evidence="1">
    <location>
        <begin position="1"/>
        <end position="17"/>
    </location>
</feature>
<dbReference type="AlphaFoldDB" id="A0A327SZV5"/>
<dbReference type="PROSITE" id="PS51257">
    <property type="entry name" value="PROKAR_LIPOPROTEIN"/>
    <property type="match status" value="1"/>
</dbReference>
<name>A0A327SZV5_9SPHI</name>
<dbReference type="RefSeq" id="WP_111632992.1">
    <property type="nucleotide sequence ID" value="NZ_QLLR01000004.1"/>
</dbReference>
<evidence type="ECO:0008006" key="4">
    <source>
        <dbReference type="Google" id="ProtNLM"/>
    </source>
</evidence>
<evidence type="ECO:0000313" key="2">
    <source>
        <dbReference type="EMBL" id="RAJ33364.1"/>
    </source>
</evidence>
<gene>
    <name evidence="2" type="ORF">LY11_01408</name>
</gene>
<feature type="chain" id="PRO_5016396533" description="Lipoprotein" evidence="1">
    <location>
        <begin position="18"/>
        <end position="232"/>
    </location>
</feature>
<proteinExistence type="predicted"/>
<evidence type="ECO:0000313" key="3">
    <source>
        <dbReference type="Proteomes" id="UP000249754"/>
    </source>
</evidence>
<reference evidence="2 3" key="1">
    <citation type="submission" date="2018-06" db="EMBL/GenBank/DDBJ databases">
        <title>Genomic Encyclopedia of Archaeal and Bacterial Type Strains, Phase II (KMG-II): from individual species to whole genera.</title>
        <authorList>
            <person name="Goeker M."/>
        </authorList>
    </citation>
    <scope>NUCLEOTIDE SEQUENCE [LARGE SCALE GENOMIC DNA]</scope>
    <source>
        <strain evidence="2 3">DSM 14825</strain>
    </source>
</reference>
<evidence type="ECO:0000256" key="1">
    <source>
        <dbReference type="SAM" id="SignalP"/>
    </source>
</evidence>
<comment type="caution">
    <text evidence="2">The sequence shown here is derived from an EMBL/GenBank/DDBJ whole genome shotgun (WGS) entry which is preliminary data.</text>
</comment>
<accession>A0A327SZV5</accession>
<dbReference type="EMBL" id="QLLR01000004">
    <property type="protein sequence ID" value="RAJ33364.1"/>
    <property type="molecule type" value="Genomic_DNA"/>
</dbReference>
<dbReference type="Proteomes" id="UP000249754">
    <property type="component" value="Unassembled WGS sequence"/>
</dbReference>
<sequence>MKISPFFCGVLALCLFAACKKDNNALPSELKPDPLLALGDSCFYQIDGKSYSFNRPAGLQMRSAQTNVKLDSIVNGARYYSGDKDSVLFSRSYNFNDKESMAGINISFAKKYNKKEMDESLMYMFIPKNRLDLFLPGNYKYASDYEREHTQNGIAISLYTNESFSSHSEVSMERPTVITSESQQKSKFEIISCVKLTNGSYLLEAKFNTVVFDREEKVKKDVEKGYLRLILY</sequence>
<protein>
    <recommendedName>
        <fullName evidence="4">Lipoprotein</fullName>
    </recommendedName>
</protein>
<organism evidence="2 3">
    <name type="scientific">Pedobacter cryoconitis</name>
    <dbReference type="NCBI Taxonomy" id="188932"/>
    <lineage>
        <taxon>Bacteria</taxon>
        <taxon>Pseudomonadati</taxon>
        <taxon>Bacteroidota</taxon>
        <taxon>Sphingobacteriia</taxon>
        <taxon>Sphingobacteriales</taxon>
        <taxon>Sphingobacteriaceae</taxon>
        <taxon>Pedobacter</taxon>
    </lineage>
</organism>